<evidence type="ECO:0000313" key="1">
    <source>
        <dbReference type="EMBL" id="MCP3054016.1"/>
    </source>
</evidence>
<protein>
    <submittedName>
        <fullName evidence="1">Uncharacterized protein</fullName>
    </submittedName>
</protein>
<organism evidence="1 2">
    <name type="scientific">Aurantimonas marianensis</name>
    <dbReference type="NCBI Taxonomy" id="2920428"/>
    <lineage>
        <taxon>Bacteria</taxon>
        <taxon>Pseudomonadati</taxon>
        <taxon>Pseudomonadota</taxon>
        <taxon>Alphaproteobacteria</taxon>
        <taxon>Hyphomicrobiales</taxon>
        <taxon>Aurantimonadaceae</taxon>
        <taxon>Aurantimonas</taxon>
    </lineage>
</organism>
<gene>
    <name evidence="1" type="ORF">MJ956_02485</name>
</gene>
<sequence>MALIQFPGQLGDVREKTALASVCPSHWAAVLTSLERLFPGASAVLERVGTGAADSGQLTAAGNSGLRRIIGARWDAQGLDFLSVGTIFRMRELPEAGLPSSRRREAESADDGAGGGAGIVLDRRDSRLWVLSVQVPLPLGERYDAAIATLLRRLAPDLRRSFLVSHRLGTTEQPDRATIESSWDELSVGVVLLSAGLRPLAVNMAAEEIVTTRRFFAPLGCRGSLRAAVNNDNERLRLAAGRIVYGESDVETVALKGVRCSAPLPVTLRAVGCGTGRRRFSALAGTAEGTLVAIIGACEANGDANAPRATAANR</sequence>
<comment type="caution">
    <text evidence="1">The sequence shown here is derived from an EMBL/GenBank/DDBJ whole genome shotgun (WGS) entry which is preliminary data.</text>
</comment>
<dbReference type="EMBL" id="JALHBS010000016">
    <property type="protein sequence ID" value="MCP3054016.1"/>
    <property type="molecule type" value="Genomic_DNA"/>
</dbReference>
<dbReference type="AlphaFoldDB" id="A0A9X2H4E9"/>
<proteinExistence type="predicted"/>
<accession>A0A9X2H4E9</accession>
<evidence type="ECO:0000313" key="2">
    <source>
        <dbReference type="Proteomes" id="UP001155220"/>
    </source>
</evidence>
<name>A0A9X2H4E9_9HYPH</name>
<dbReference type="Proteomes" id="UP001155220">
    <property type="component" value="Unassembled WGS sequence"/>
</dbReference>
<keyword evidence="2" id="KW-1185">Reference proteome</keyword>
<reference evidence="1" key="1">
    <citation type="submission" date="2022-03" db="EMBL/GenBank/DDBJ databases">
        <title>Aurantimonas Liuensis sp. Nov., isolated from the hadal seawater of the Mariana Trench.</title>
        <authorList>
            <person name="Liu R."/>
        </authorList>
    </citation>
    <scope>NUCLEOTIDE SEQUENCE</scope>
    <source>
        <strain evidence="1">LRZ36</strain>
    </source>
</reference>
<dbReference type="RefSeq" id="WP_253962899.1">
    <property type="nucleotide sequence ID" value="NZ_JALHBS010000016.1"/>
</dbReference>